<dbReference type="PANTHER" id="PTHR30329:SF21">
    <property type="entry name" value="LIPOPROTEIN YIAD-RELATED"/>
    <property type="match status" value="1"/>
</dbReference>
<evidence type="ECO:0000256" key="2">
    <source>
        <dbReference type="ARBA" id="ARBA00023136"/>
    </source>
</evidence>
<protein>
    <recommendedName>
        <fullName evidence="8">OmpA-like domain-containing protein</fullName>
    </recommendedName>
</protein>
<dbReference type="CDD" id="cd07185">
    <property type="entry name" value="OmpA_C-like"/>
    <property type="match status" value="1"/>
</dbReference>
<evidence type="ECO:0000256" key="7">
    <source>
        <dbReference type="SAM" id="SignalP"/>
    </source>
</evidence>
<keyword evidence="10" id="KW-1185">Reference proteome</keyword>
<dbReference type="EMBL" id="BSPO01000003">
    <property type="protein sequence ID" value="GLS84403.1"/>
    <property type="molecule type" value="Genomic_DNA"/>
</dbReference>
<organism evidence="9 10">
    <name type="scientific">Paraferrimonas haliotis</name>
    <dbReference type="NCBI Taxonomy" id="2013866"/>
    <lineage>
        <taxon>Bacteria</taxon>
        <taxon>Pseudomonadati</taxon>
        <taxon>Pseudomonadota</taxon>
        <taxon>Gammaproteobacteria</taxon>
        <taxon>Alteromonadales</taxon>
        <taxon>Ferrimonadaceae</taxon>
        <taxon>Paraferrimonas</taxon>
    </lineage>
</organism>
<evidence type="ECO:0000256" key="3">
    <source>
        <dbReference type="ARBA" id="ARBA00023237"/>
    </source>
</evidence>
<reference evidence="9 10" key="1">
    <citation type="journal article" date="2014" name="Int. J. Syst. Evol. Microbiol.">
        <title>Complete genome sequence of Corynebacterium casei LMG S-19264T (=DSM 44701T), isolated from a smear-ripened cheese.</title>
        <authorList>
            <consortium name="US DOE Joint Genome Institute (JGI-PGF)"/>
            <person name="Walter F."/>
            <person name="Albersmeier A."/>
            <person name="Kalinowski J."/>
            <person name="Ruckert C."/>
        </authorList>
    </citation>
    <scope>NUCLEOTIDE SEQUENCE [LARGE SCALE GENOMIC DNA]</scope>
    <source>
        <strain evidence="9 10">NBRC 112785</strain>
    </source>
</reference>
<keyword evidence="6" id="KW-1133">Transmembrane helix</keyword>
<sequence>MKKQLIALTVGLALTQPAFANNSQEVDTKPELVGVGSGMVLGGLVGGPVGIFIGALTGGMIGKSIAHEEFIETQNETITQLNRDNEQLMETAQRYNASELKIAKLNAELNQMKALSLAMNIQFRSGSSKIEPHFQQQLMELAELMHQIPELKLNLAGYSDPTGAQEFNMALSHKRADSVKAFLLAQGISEGRLHSQGYGANLPLVDNPNYESNNFERRVAISTVISNTATANLR</sequence>
<keyword evidence="2 4" id="KW-0472">Membrane</keyword>
<dbReference type="InterPro" id="IPR006665">
    <property type="entry name" value="OmpA-like"/>
</dbReference>
<evidence type="ECO:0000256" key="5">
    <source>
        <dbReference type="SAM" id="Coils"/>
    </source>
</evidence>
<feature type="domain" description="OmpA-like" evidence="8">
    <location>
        <begin position="110"/>
        <end position="227"/>
    </location>
</feature>
<comment type="caution">
    <text evidence="9">The sequence shown here is derived from an EMBL/GenBank/DDBJ whole genome shotgun (WGS) entry which is preliminary data.</text>
</comment>
<keyword evidence="3" id="KW-0998">Cell outer membrane</keyword>
<dbReference type="RefSeq" id="WP_158220752.1">
    <property type="nucleotide sequence ID" value="NZ_BSPO01000003.1"/>
</dbReference>
<name>A0AA37TPB5_9GAMM</name>
<dbReference type="GO" id="GO:0009279">
    <property type="term" value="C:cell outer membrane"/>
    <property type="evidence" value="ECO:0007669"/>
    <property type="project" value="UniProtKB-SubCell"/>
</dbReference>
<accession>A0AA37TPB5</accession>
<keyword evidence="7" id="KW-0732">Signal</keyword>
<dbReference type="PROSITE" id="PS51123">
    <property type="entry name" value="OMPA_2"/>
    <property type="match status" value="1"/>
</dbReference>
<evidence type="ECO:0000313" key="10">
    <source>
        <dbReference type="Proteomes" id="UP001157439"/>
    </source>
</evidence>
<keyword evidence="5" id="KW-0175">Coiled coil</keyword>
<feature type="transmembrane region" description="Helical" evidence="6">
    <location>
        <begin position="36"/>
        <end position="56"/>
    </location>
</feature>
<keyword evidence="6" id="KW-0812">Transmembrane</keyword>
<dbReference type="SUPFAM" id="SSF103088">
    <property type="entry name" value="OmpA-like"/>
    <property type="match status" value="1"/>
</dbReference>
<dbReference type="AlphaFoldDB" id="A0AA37TPB5"/>
<dbReference type="Proteomes" id="UP001157439">
    <property type="component" value="Unassembled WGS sequence"/>
</dbReference>
<feature type="chain" id="PRO_5041222626" description="OmpA-like domain-containing protein" evidence="7">
    <location>
        <begin position="21"/>
        <end position="234"/>
    </location>
</feature>
<evidence type="ECO:0000256" key="4">
    <source>
        <dbReference type="PROSITE-ProRule" id="PRU00473"/>
    </source>
</evidence>
<dbReference type="InterPro" id="IPR036737">
    <property type="entry name" value="OmpA-like_sf"/>
</dbReference>
<feature type="coiled-coil region" evidence="5">
    <location>
        <begin position="71"/>
        <end position="115"/>
    </location>
</feature>
<evidence type="ECO:0000313" key="9">
    <source>
        <dbReference type="EMBL" id="GLS84403.1"/>
    </source>
</evidence>
<gene>
    <name evidence="9" type="ORF">GCM10007894_23800</name>
</gene>
<dbReference type="InterPro" id="IPR022511">
    <property type="entry name" value="PdsO"/>
</dbReference>
<evidence type="ECO:0000256" key="6">
    <source>
        <dbReference type="SAM" id="Phobius"/>
    </source>
</evidence>
<feature type="signal peptide" evidence="7">
    <location>
        <begin position="1"/>
        <end position="20"/>
    </location>
</feature>
<proteinExistence type="predicted"/>
<dbReference type="InterPro" id="IPR050330">
    <property type="entry name" value="Bact_OuterMem_StrucFunc"/>
</dbReference>
<dbReference type="InterPro" id="IPR006664">
    <property type="entry name" value="OMP_bac"/>
</dbReference>
<evidence type="ECO:0000259" key="8">
    <source>
        <dbReference type="PROSITE" id="PS51123"/>
    </source>
</evidence>
<dbReference type="Gene3D" id="3.30.1330.60">
    <property type="entry name" value="OmpA-like domain"/>
    <property type="match status" value="1"/>
</dbReference>
<dbReference type="PRINTS" id="PR01021">
    <property type="entry name" value="OMPADOMAIN"/>
</dbReference>
<dbReference type="PANTHER" id="PTHR30329">
    <property type="entry name" value="STATOR ELEMENT OF FLAGELLAR MOTOR COMPLEX"/>
    <property type="match status" value="1"/>
</dbReference>
<dbReference type="Pfam" id="PF00691">
    <property type="entry name" value="OmpA"/>
    <property type="match status" value="1"/>
</dbReference>
<evidence type="ECO:0000256" key="1">
    <source>
        <dbReference type="ARBA" id="ARBA00004442"/>
    </source>
</evidence>
<dbReference type="NCBIfam" id="TIGR03789">
    <property type="entry name" value="pdsO"/>
    <property type="match status" value="1"/>
</dbReference>
<comment type="subcellular location">
    <subcellularLocation>
        <location evidence="1">Cell outer membrane</location>
    </subcellularLocation>
</comment>